<dbReference type="PANTHER" id="PTHR32479">
    <property type="entry name" value="GLYCOLATE OXIDASE IRON-SULFUR SUBUNIT"/>
    <property type="match status" value="1"/>
</dbReference>
<dbReference type="GO" id="GO:0046872">
    <property type="term" value="F:metal ion binding"/>
    <property type="evidence" value="ECO:0007669"/>
    <property type="project" value="UniProtKB-KW"/>
</dbReference>
<evidence type="ECO:0000313" key="7">
    <source>
        <dbReference type="EMBL" id="CAA9889292.1"/>
    </source>
</evidence>
<dbReference type="GO" id="GO:0051539">
    <property type="term" value="F:4 iron, 4 sulfur cluster binding"/>
    <property type="evidence" value="ECO:0007669"/>
    <property type="project" value="UniProtKB-KW"/>
</dbReference>
<evidence type="ECO:0000313" key="8">
    <source>
        <dbReference type="Proteomes" id="UP000494216"/>
    </source>
</evidence>
<protein>
    <submittedName>
        <fullName evidence="7">Glycolate oxidase iron-sulfur subunit</fullName>
    </submittedName>
</protein>
<keyword evidence="1" id="KW-0004">4Fe-4S</keyword>
<keyword evidence="8" id="KW-1185">Reference proteome</keyword>
<keyword evidence="3" id="KW-0677">Repeat</keyword>
<dbReference type="AlphaFoldDB" id="A0A8S0XDY0"/>
<dbReference type="GO" id="GO:0016491">
    <property type="term" value="F:oxidoreductase activity"/>
    <property type="evidence" value="ECO:0007669"/>
    <property type="project" value="UniProtKB-ARBA"/>
</dbReference>
<feature type="domain" description="Cysteine-rich" evidence="6">
    <location>
        <begin position="1"/>
        <end position="66"/>
    </location>
</feature>
<evidence type="ECO:0000256" key="2">
    <source>
        <dbReference type="ARBA" id="ARBA00022723"/>
    </source>
</evidence>
<evidence type="ECO:0000256" key="3">
    <source>
        <dbReference type="ARBA" id="ARBA00022737"/>
    </source>
</evidence>
<name>A0A8S0XDY0_9GAMM</name>
<proteinExistence type="predicted"/>
<dbReference type="Pfam" id="PF02754">
    <property type="entry name" value="CCG"/>
    <property type="match status" value="1"/>
</dbReference>
<keyword evidence="4" id="KW-0408">Iron</keyword>
<gene>
    <name evidence="7" type="ORF">METHB2_10132</name>
</gene>
<organism evidence="7 8">
    <name type="scientific">Candidatus Methylobacter favarea</name>
    <dbReference type="NCBI Taxonomy" id="2707345"/>
    <lineage>
        <taxon>Bacteria</taxon>
        <taxon>Pseudomonadati</taxon>
        <taxon>Pseudomonadota</taxon>
        <taxon>Gammaproteobacteria</taxon>
        <taxon>Methylococcales</taxon>
        <taxon>Methylococcaceae</taxon>
        <taxon>Methylobacter</taxon>
    </lineage>
</organism>
<sequence length="84" mass="9120">MKAVLKRAGFELLAVQESTICCGSAGTYSILQPGLARELRDRKLKHLQLPEPEVIATANIGCLTHLNTASEIPVVHWLNLLEAG</sequence>
<evidence type="ECO:0000256" key="5">
    <source>
        <dbReference type="ARBA" id="ARBA00023014"/>
    </source>
</evidence>
<reference evidence="7 8" key="1">
    <citation type="submission" date="2020-02" db="EMBL/GenBank/DDBJ databases">
        <authorList>
            <person name="Hogendoorn C."/>
        </authorList>
    </citation>
    <scope>NUCLEOTIDE SEQUENCE [LARGE SCALE GENOMIC DNA]</scope>
    <source>
        <strain evidence="7">METHB21</strain>
    </source>
</reference>
<accession>A0A8S0XDY0</accession>
<evidence type="ECO:0000256" key="1">
    <source>
        <dbReference type="ARBA" id="ARBA00022485"/>
    </source>
</evidence>
<dbReference type="EMBL" id="CADCXN010000001">
    <property type="protein sequence ID" value="CAA9889292.1"/>
    <property type="molecule type" value="Genomic_DNA"/>
</dbReference>
<keyword evidence="2" id="KW-0479">Metal-binding</keyword>
<evidence type="ECO:0000256" key="4">
    <source>
        <dbReference type="ARBA" id="ARBA00023004"/>
    </source>
</evidence>
<dbReference type="PANTHER" id="PTHR32479:SF17">
    <property type="entry name" value="GLYCOLATE OXIDASE IRON-SULFUR SUBUNIT"/>
    <property type="match status" value="1"/>
</dbReference>
<dbReference type="Proteomes" id="UP000494216">
    <property type="component" value="Unassembled WGS sequence"/>
</dbReference>
<dbReference type="InterPro" id="IPR004017">
    <property type="entry name" value="Cys_rich_dom"/>
</dbReference>
<keyword evidence="5" id="KW-0411">Iron-sulfur</keyword>
<evidence type="ECO:0000259" key="6">
    <source>
        <dbReference type="Pfam" id="PF02754"/>
    </source>
</evidence>
<comment type="caution">
    <text evidence="7">The sequence shown here is derived from an EMBL/GenBank/DDBJ whole genome shotgun (WGS) entry which is preliminary data.</text>
</comment>